<dbReference type="InterPro" id="IPR038610">
    <property type="entry name" value="FliK-like_C_sf"/>
</dbReference>
<protein>
    <submittedName>
        <fullName evidence="3">Flagellar hook-length control protein FliK</fullName>
    </submittedName>
</protein>
<reference evidence="4" key="1">
    <citation type="submission" date="2018-06" db="EMBL/GenBank/DDBJ databases">
        <authorList>
            <person name="Feng T."/>
            <person name="Jeon C.O."/>
        </authorList>
    </citation>
    <scope>NUCLEOTIDE SEQUENCE [LARGE SCALE GENOMIC DNA]</scope>
    <source>
        <strain evidence="4">S23</strain>
    </source>
</reference>
<dbReference type="RefSeq" id="WP_115214568.1">
    <property type="nucleotide sequence ID" value="NZ_QKWJ01000049.1"/>
</dbReference>
<proteinExistence type="predicted"/>
<dbReference type="Gene3D" id="3.30.750.140">
    <property type="match status" value="1"/>
</dbReference>
<comment type="caution">
    <text evidence="3">The sequence shown here is derived from an EMBL/GenBank/DDBJ whole genome shotgun (WGS) entry which is preliminary data.</text>
</comment>
<keyword evidence="3" id="KW-0966">Cell projection</keyword>
<feature type="domain" description="Flagellar hook-length control protein-like C-terminal" evidence="2">
    <location>
        <begin position="365"/>
        <end position="443"/>
    </location>
</feature>
<dbReference type="EMBL" id="QKWJ01000049">
    <property type="protein sequence ID" value="RDK07020.1"/>
    <property type="molecule type" value="Genomic_DNA"/>
</dbReference>
<keyword evidence="3" id="KW-0969">Cilium</keyword>
<keyword evidence="4" id="KW-1185">Reference proteome</keyword>
<organism evidence="3 4">
    <name type="scientific">Cupriavidus lacunae</name>
    <dbReference type="NCBI Taxonomy" id="2666307"/>
    <lineage>
        <taxon>Bacteria</taxon>
        <taxon>Pseudomonadati</taxon>
        <taxon>Pseudomonadota</taxon>
        <taxon>Betaproteobacteria</taxon>
        <taxon>Burkholderiales</taxon>
        <taxon>Burkholderiaceae</taxon>
        <taxon>Cupriavidus</taxon>
    </lineage>
</organism>
<keyword evidence="3" id="KW-0282">Flagellum</keyword>
<evidence type="ECO:0000259" key="2">
    <source>
        <dbReference type="Pfam" id="PF02120"/>
    </source>
</evidence>
<name>A0A370NN35_9BURK</name>
<dbReference type="Proteomes" id="UP000255165">
    <property type="component" value="Unassembled WGS sequence"/>
</dbReference>
<accession>A0A370NN35</accession>
<feature type="region of interest" description="Disordered" evidence="1">
    <location>
        <begin position="1"/>
        <end position="21"/>
    </location>
</feature>
<evidence type="ECO:0000313" key="4">
    <source>
        <dbReference type="Proteomes" id="UP000255165"/>
    </source>
</evidence>
<gene>
    <name evidence="3" type="ORF">DN412_28080</name>
</gene>
<sequence>MTGLLLPPDASLTPRPDTQTLRPTLSVNKLAALLPTPDVTQTNSRNAGEAGNAVIQGRQTQGAGGALDGSGLVATTSTRETLSFAARTILDLLGKAADSAPRATATLMPAPPTPTTAAALPAALAGLVDHSGLFYESHLAAWVNGARTLTDVRKEPQASLGMPAQNGEPDQAPGRPVALLPAPVARPDAATNPATSPAAGAAANSPADLLAQALAARTAPLDPLSDAAPDRLAAHRVTSALTDAGPADHALPVPRSLAPGPHTGTGPAATPQQGALLYEAMARANDAPQPNARLPQQAYDSLNNPPASATPAGPAVHPGTEGLVRQQLELLATQQFRWAGEAWPGTHMAWEIARDRVGADDEAARGTQGAQTWSTRLLLELPELGTVEARLSLSPGGLGARLVAGASEVASRFDDARARLQERLAANGIELVQFTAGTGTPTRSQ</sequence>
<dbReference type="Pfam" id="PF02120">
    <property type="entry name" value="Flg_hook"/>
    <property type="match status" value="1"/>
</dbReference>
<dbReference type="AlphaFoldDB" id="A0A370NN35"/>
<evidence type="ECO:0000256" key="1">
    <source>
        <dbReference type="SAM" id="MobiDB-lite"/>
    </source>
</evidence>
<evidence type="ECO:0000313" key="3">
    <source>
        <dbReference type="EMBL" id="RDK07020.1"/>
    </source>
</evidence>
<dbReference type="InterPro" id="IPR021136">
    <property type="entry name" value="Flagellar_hook_control-like_C"/>
</dbReference>